<dbReference type="PANTHER" id="PTHR47183">
    <property type="entry name" value="GLUCOSE-1-PHOSPHATE CYTIDYLYLTRANSFERASE-RELATED"/>
    <property type="match status" value="1"/>
</dbReference>
<dbReference type="InterPro" id="IPR013446">
    <property type="entry name" value="G1P_cyt_trans-like"/>
</dbReference>
<dbReference type="Proteomes" id="UP000194003">
    <property type="component" value="Unassembled WGS sequence"/>
</dbReference>
<keyword evidence="2" id="KW-0548">Nucleotidyltransferase</keyword>
<dbReference type="EMBL" id="LVJN01000020">
    <property type="protein sequence ID" value="OSM02258.1"/>
    <property type="molecule type" value="Genomic_DNA"/>
</dbReference>
<reference evidence="2 3" key="1">
    <citation type="journal article" date="2016" name="BMC Genomics">
        <title>Combined genomic and structural analyses of a cultured magnetotactic bacterium reveals its niche adaptation to a dynamic environment.</title>
        <authorList>
            <person name="Araujo A.C."/>
            <person name="Morillo V."/>
            <person name="Cypriano J."/>
            <person name="Teixeira L.C."/>
            <person name="Leao P."/>
            <person name="Lyra S."/>
            <person name="Almeida L.G."/>
            <person name="Bazylinski D.A."/>
            <person name="Vasconcellos A.T."/>
            <person name="Abreu F."/>
            <person name="Lins U."/>
        </authorList>
    </citation>
    <scope>NUCLEOTIDE SEQUENCE [LARGE SCALE GENOMIC DNA]</scope>
    <source>
        <strain evidence="2 3">IT-1</strain>
    </source>
</reference>
<dbReference type="InterPro" id="IPR029044">
    <property type="entry name" value="Nucleotide-diphossugar_trans"/>
</dbReference>
<dbReference type="InterPro" id="IPR046981">
    <property type="entry name" value="G1P_cyt_trans"/>
</dbReference>
<dbReference type="STRING" id="1434232.MAIT1_02369"/>
<dbReference type="CDD" id="cd02524">
    <property type="entry name" value="G1P_cytidylyltransferase"/>
    <property type="match status" value="1"/>
</dbReference>
<dbReference type="PANTHER" id="PTHR47183:SF1">
    <property type="entry name" value="GLUCOSE-1-PHOSPHATE CYTIDYLYLTRANSFERASE"/>
    <property type="match status" value="1"/>
</dbReference>
<dbReference type="AlphaFoldDB" id="A0A1Y2K2J7"/>
<evidence type="ECO:0000313" key="3">
    <source>
        <dbReference type="Proteomes" id="UP000194003"/>
    </source>
</evidence>
<dbReference type="GO" id="GO:0047343">
    <property type="term" value="F:glucose-1-phosphate cytidylyltransferase activity"/>
    <property type="evidence" value="ECO:0007669"/>
    <property type="project" value="InterPro"/>
</dbReference>
<comment type="caution">
    <text evidence="2">The sequence shown here is derived from an EMBL/GenBank/DDBJ whole genome shotgun (WGS) entry which is preliminary data.</text>
</comment>
<dbReference type="SUPFAM" id="SSF53448">
    <property type="entry name" value="Nucleotide-diphospho-sugar transferases"/>
    <property type="match status" value="1"/>
</dbReference>
<dbReference type="GO" id="GO:0009243">
    <property type="term" value="P:O antigen biosynthetic process"/>
    <property type="evidence" value="ECO:0007669"/>
    <property type="project" value="InterPro"/>
</dbReference>
<sequence>MILAGGLGTRLSEETHLIPKPMVRIGERPMLWHIMKLYSAFGVNDFIICLGYKGYAVKDFFKNYQHHVSDITYDFRTNETVVHQDRQEPWRVTLVETGLNTQTGGRIKAIGEYLEPGETFCMTYGDGLCNADIAAEIEFHKAHGKLATVLAVNPPGRFGVLGLREGDGDDVVDHLQEKPKRGGAWINGGFFVLNQKVVEYIDGPANSWEDVPLNRLANEGQLMAYRHDGYWQAMDTLREKHLLEQLWESGNAPWKLWK</sequence>
<name>A0A1Y2K2J7_9PROT</name>
<organism evidence="2 3">
    <name type="scientific">Magnetofaba australis IT-1</name>
    <dbReference type="NCBI Taxonomy" id="1434232"/>
    <lineage>
        <taxon>Bacteria</taxon>
        <taxon>Pseudomonadati</taxon>
        <taxon>Pseudomonadota</taxon>
        <taxon>Magnetococcia</taxon>
        <taxon>Magnetococcales</taxon>
        <taxon>Magnetococcaceae</taxon>
        <taxon>Magnetofaba</taxon>
    </lineage>
</organism>
<feature type="domain" description="Nucleotidyl transferase" evidence="1">
    <location>
        <begin position="1"/>
        <end position="201"/>
    </location>
</feature>
<keyword evidence="3" id="KW-1185">Reference proteome</keyword>
<protein>
    <submittedName>
        <fullName evidence="2">Putative glucose-1-phosphate cytidylyltransferase</fullName>
    </submittedName>
</protein>
<evidence type="ECO:0000313" key="2">
    <source>
        <dbReference type="EMBL" id="OSM02258.1"/>
    </source>
</evidence>
<dbReference type="NCBIfam" id="TIGR02623">
    <property type="entry name" value="G1P_cyt_trans"/>
    <property type="match status" value="1"/>
</dbReference>
<gene>
    <name evidence="2" type="ORF">MAIT1_02369</name>
</gene>
<keyword evidence="2" id="KW-0808">Transferase</keyword>
<proteinExistence type="predicted"/>
<dbReference type="Pfam" id="PF00483">
    <property type="entry name" value="NTP_transferase"/>
    <property type="match status" value="1"/>
</dbReference>
<evidence type="ECO:0000259" key="1">
    <source>
        <dbReference type="Pfam" id="PF00483"/>
    </source>
</evidence>
<dbReference type="InterPro" id="IPR005835">
    <property type="entry name" value="NTP_transferase_dom"/>
</dbReference>
<dbReference type="Gene3D" id="3.90.550.10">
    <property type="entry name" value="Spore Coat Polysaccharide Biosynthesis Protein SpsA, Chain A"/>
    <property type="match status" value="1"/>
</dbReference>
<accession>A0A1Y2K2J7</accession>